<evidence type="ECO:0000313" key="9">
    <source>
        <dbReference type="EMBL" id="TQM96491.1"/>
    </source>
</evidence>
<dbReference type="EC" id="2.7.1.2" evidence="2"/>
<dbReference type="InterPro" id="IPR000600">
    <property type="entry name" value="ROK"/>
</dbReference>
<comment type="caution">
    <text evidence="9">The sequence shown here is derived from an EMBL/GenBank/DDBJ whole genome shotgun (WGS) entry which is preliminary data.</text>
</comment>
<dbReference type="GO" id="GO:0005737">
    <property type="term" value="C:cytoplasm"/>
    <property type="evidence" value="ECO:0007669"/>
    <property type="project" value="InterPro"/>
</dbReference>
<dbReference type="PROSITE" id="PS01125">
    <property type="entry name" value="ROK"/>
    <property type="match status" value="1"/>
</dbReference>
<dbReference type="PANTHER" id="PTHR18964">
    <property type="entry name" value="ROK (REPRESSOR, ORF, KINASE) FAMILY"/>
    <property type="match status" value="1"/>
</dbReference>
<evidence type="ECO:0000256" key="6">
    <source>
        <dbReference type="ARBA" id="ARBA00022777"/>
    </source>
</evidence>
<evidence type="ECO:0000256" key="4">
    <source>
        <dbReference type="ARBA" id="ARBA00022679"/>
    </source>
</evidence>
<evidence type="ECO:0000256" key="3">
    <source>
        <dbReference type="ARBA" id="ARBA00014701"/>
    </source>
</evidence>
<keyword evidence="4" id="KW-0808">Transferase</keyword>
<dbReference type="RefSeq" id="WP_141818103.1">
    <property type="nucleotide sequence ID" value="NZ_BAAAIL010000003.1"/>
</dbReference>
<evidence type="ECO:0000256" key="2">
    <source>
        <dbReference type="ARBA" id="ARBA00012323"/>
    </source>
</evidence>
<evidence type="ECO:0000256" key="1">
    <source>
        <dbReference type="ARBA" id="ARBA00006479"/>
    </source>
</evidence>
<keyword evidence="5" id="KW-0547">Nucleotide-binding</keyword>
<dbReference type="GO" id="GO:0006096">
    <property type="term" value="P:glycolytic process"/>
    <property type="evidence" value="ECO:0007669"/>
    <property type="project" value="InterPro"/>
</dbReference>
<dbReference type="GO" id="GO:0004340">
    <property type="term" value="F:glucokinase activity"/>
    <property type="evidence" value="ECO:0007669"/>
    <property type="project" value="UniProtKB-EC"/>
</dbReference>
<evidence type="ECO:0000313" key="10">
    <source>
        <dbReference type="Proteomes" id="UP000315133"/>
    </source>
</evidence>
<dbReference type="AlphaFoldDB" id="A0A543KN56"/>
<accession>A0A543KN56</accession>
<dbReference type="NCBIfam" id="TIGR00744">
    <property type="entry name" value="ROK_glcA_fam"/>
    <property type="match status" value="1"/>
</dbReference>
<dbReference type="InterPro" id="IPR043129">
    <property type="entry name" value="ATPase_NBD"/>
</dbReference>
<keyword evidence="6 9" id="KW-0418">Kinase</keyword>
<keyword evidence="7" id="KW-0067">ATP-binding</keyword>
<proteinExistence type="inferred from homology"/>
<dbReference type="PANTHER" id="PTHR18964:SF173">
    <property type="entry name" value="GLUCOKINASE"/>
    <property type="match status" value="1"/>
</dbReference>
<protein>
    <recommendedName>
        <fullName evidence="3">Glucokinase</fullName>
        <ecNumber evidence="2">2.7.1.2</ecNumber>
    </recommendedName>
    <alternativeName>
        <fullName evidence="8">Glucose kinase</fullName>
    </alternativeName>
</protein>
<name>A0A543KN56_9MICO</name>
<sequence>MSPALAVGVDVGGTRIKAGLVDEQGRIVHGIRRDTPDRTTLPQVVEAAVVDVVTELLGHTVAGDGVAGVGIGVAGFVAADRGTVVFAPHLSWRDEPLRDTLRARLGLPVVVDNDANAAAWAEHRFGAGRGESHLLLVALGTGIGGALVVRGALERGRHGLAGEFGHMVVVPDGRPCECGRRGCWEQYASGSVLRRDALALLESGSEEAAALLRRLGGRADLLQGEDVTRAARAGDPAAVGLVAEVGRWLGTGLADVVAALDPGTVVVGGGASEAGELLLAPARQALAAHLPGVGHRPLPEVRAAELGVRAGVVGAADLARRG</sequence>
<dbReference type="EMBL" id="VFPU01000001">
    <property type="protein sequence ID" value="TQM96491.1"/>
    <property type="molecule type" value="Genomic_DNA"/>
</dbReference>
<dbReference type="OrthoDB" id="9810372at2"/>
<dbReference type="Proteomes" id="UP000315133">
    <property type="component" value="Unassembled WGS sequence"/>
</dbReference>
<dbReference type="GO" id="GO:0005524">
    <property type="term" value="F:ATP binding"/>
    <property type="evidence" value="ECO:0007669"/>
    <property type="project" value="UniProtKB-KW"/>
</dbReference>
<dbReference type="InterPro" id="IPR004654">
    <property type="entry name" value="ROK_glcA"/>
</dbReference>
<dbReference type="SUPFAM" id="SSF53067">
    <property type="entry name" value="Actin-like ATPase domain"/>
    <property type="match status" value="1"/>
</dbReference>
<evidence type="ECO:0000256" key="7">
    <source>
        <dbReference type="ARBA" id="ARBA00022840"/>
    </source>
</evidence>
<reference evidence="9 10" key="1">
    <citation type="submission" date="2019-06" db="EMBL/GenBank/DDBJ databases">
        <title>Sequencing the genomes of 1000 actinobacteria strains.</title>
        <authorList>
            <person name="Klenk H.-P."/>
        </authorList>
    </citation>
    <scope>NUCLEOTIDE SEQUENCE [LARGE SCALE GENOMIC DNA]</scope>
    <source>
        <strain evidence="9 10">DSM 12362</strain>
    </source>
</reference>
<organism evidence="9 10">
    <name type="scientific">Ornithinimicrobium humiphilum</name>
    <dbReference type="NCBI Taxonomy" id="125288"/>
    <lineage>
        <taxon>Bacteria</taxon>
        <taxon>Bacillati</taxon>
        <taxon>Actinomycetota</taxon>
        <taxon>Actinomycetes</taxon>
        <taxon>Micrococcales</taxon>
        <taxon>Ornithinimicrobiaceae</taxon>
        <taxon>Ornithinimicrobium</taxon>
    </lineage>
</organism>
<gene>
    <name evidence="9" type="ORF">FB476_1359</name>
</gene>
<dbReference type="Pfam" id="PF00480">
    <property type="entry name" value="ROK"/>
    <property type="match status" value="1"/>
</dbReference>
<keyword evidence="10" id="KW-1185">Reference proteome</keyword>
<evidence type="ECO:0000256" key="8">
    <source>
        <dbReference type="ARBA" id="ARBA00032386"/>
    </source>
</evidence>
<evidence type="ECO:0000256" key="5">
    <source>
        <dbReference type="ARBA" id="ARBA00022741"/>
    </source>
</evidence>
<dbReference type="InterPro" id="IPR049874">
    <property type="entry name" value="ROK_cs"/>
</dbReference>
<dbReference type="Gene3D" id="3.30.420.40">
    <property type="match status" value="2"/>
</dbReference>
<comment type="similarity">
    <text evidence="1">Belongs to the ROK (NagC/XylR) family.</text>
</comment>